<dbReference type="EMBL" id="JAODUP010000144">
    <property type="protein sequence ID" value="KAK2159889.1"/>
    <property type="molecule type" value="Genomic_DNA"/>
</dbReference>
<feature type="transmembrane region" description="Helical" evidence="2">
    <location>
        <begin position="316"/>
        <end position="337"/>
    </location>
</feature>
<dbReference type="Proteomes" id="UP001208570">
    <property type="component" value="Unassembled WGS sequence"/>
</dbReference>
<evidence type="ECO:0008006" key="5">
    <source>
        <dbReference type="Google" id="ProtNLM"/>
    </source>
</evidence>
<reference evidence="3" key="1">
    <citation type="journal article" date="2023" name="Mol. Biol. Evol.">
        <title>Third-Generation Sequencing Reveals the Adaptive Role of the Epigenome in Three Deep-Sea Polychaetes.</title>
        <authorList>
            <person name="Perez M."/>
            <person name="Aroh O."/>
            <person name="Sun Y."/>
            <person name="Lan Y."/>
            <person name="Juniper S.K."/>
            <person name="Young C.R."/>
            <person name="Angers B."/>
            <person name="Qian P.Y."/>
        </authorList>
    </citation>
    <scope>NUCLEOTIDE SEQUENCE</scope>
    <source>
        <strain evidence="3">P08H-3</strain>
    </source>
</reference>
<feature type="region of interest" description="Disordered" evidence="1">
    <location>
        <begin position="1"/>
        <end position="132"/>
    </location>
</feature>
<feature type="compositionally biased region" description="Basic and acidic residues" evidence="1">
    <location>
        <begin position="73"/>
        <end position="84"/>
    </location>
</feature>
<feature type="transmembrane region" description="Helical" evidence="2">
    <location>
        <begin position="561"/>
        <end position="578"/>
    </location>
</feature>
<feature type="compositionally biased region" description="Polar residues" evidence="1">
    <location>
        <begin position="38"/>
        <end position="51"/>
    </location>
</feature>
<protein>
    <recommendedName>
        <fullName evidence="5">Transmembrane protein</fullName>
    </recommendedName>
</protein>
<accession>A0AAD9JUX7</accession>
<gene>
    <name evidence="3" type="ORF">LSH36_144g05041</name>
</gene>
<evidence type="ECO:0000313" key="4">
    <source>
        <dbReference type="Proteomes" id="UP001208570"/>
    </source>
</evidence>
<feature type="transmembrane region" description="Helical" evidence="2">
    <location>
        <begin position="445"/>
        <end position="468"/>
    </location>
</feature>
<proteinExistence type="predicted"/>
<dbReference type="AlphaFoldDB" id="A0AAD9JUX7"/>
<feature type="compositionally biased region" description="Basic and acidic residues" evidence="1">
    <location>
        <begin position="1"/>
        <end position="11"/>
    </location>
</feature>
<keyword evidence="2" id="KW-0812">Transmembrane</keyword>
<feature type="transmembrane region" description="Helical" evidence="2">
    <location>
        <begin position="349"/>
        <end position="370"/>
    </location>
</feature>
<feature type="region of interest" description="Disordered" evidence="1">
    <location>
        <begin position="151"/>
        <end position="182"/>
    </location>
</feature>
<organism evidence="3 4">
    <name type="scientific">Paralvinella palmiformis</name>
    <dbReference type="NCBI Taxonomy" id="53620"/>
    <lineage>
        <taxon>Eukaryota</taxon>
        <taxon>Metazoa</taxon>
        <taxon>Spiralia</taxon>
        <taxon>Lophotrochozoa</taxon>
        <taxon>Annelida</taxon>
        <taxon>Polychaeta</taxon>
        <taxon>Sedentaria</taxon>
        <taxon>Canalipalpata</taxon>
        <taxon>Terebellida</taxon>
        <taxon>Terebelliformia</taxon>
        <taxon>Alvinellidae</taxon>
        <taxon>Paralvinella</taxon>
    </lineage>
</organism>
<feature type="transmembrane region" description="Helical" evidence="2">
    <location>
        <begin position="537"/>
        <end position="555"/>
    </location>
</feature>
<sequence length="629" mass="70680">MDNNRRDDVNSRSDNGARSFDGVVLSNPTPDDERSGDTAFTQPGRASNTGSGISGSAAELADEQNTWQRTPYTRREYAAPRSEESLPVSGSIYSIEFHQPPERRKSASSSRNDNRVDVLSLGDPDTDGHTERATRDSMFIPRWILDPKPPIGHHGDFSGVTPPKLKSGSFAKSSPSHRESEDMDFREEEIILLDTNTAFGSAYSALGYNESQSLANKENSKQAKNAIKLADRLVSVPLSKVWQVFSELVVNLMVLLNVVVAVVDIGLGPQYLYYKVTALLLGLVENVVTVSMWAVRHHPKFKNSDERMRLEKYQQYVENVLGETLIQPLLAVTVLGFTSDKMYKSGSAFLYVQVALIACDVVTMLYNGVLRMHMLRRLMKDLGAVLDTGKKRATWRLSGYILPRCYWTIISNVILTLVLTVMFGIQTNLDNYNTSNYRLTVSSSLIMIVLILLPTASLLLFFVSNLFWIMEMLLKINIGVGANLDFQEKLREEYGDTISDALQYSRTKIEATEKRLATIQEASTTTKLLYCLYEIQFVALIFVWQWMLLAAMYFFDGFENNNFNLIMKMTFVLLFIAANPHLALLMVLNNFMILALVLGTIVYPICLPLCCKTKSPSKYSELMSKGETS</sequence>
<evidence type="ECO:0000256" key="1">
    <source>
        <dbReference type="SAM" id="MobiDB-lite"/>
    </source>
</evidence>
<keyword evidence="2" id="KW-0472">Membrane</keyword>
<evidence type="ECO:0000256" key="2">
    <source>
        <dbReference type="SAM" id="Phobius"/>
    </source>
</evidence>
<keyword evidence="4" id="KW-1185">Reference proteome</keyword>
<feature type="transmembrane region" description="Helical" evidence="2">
    <location>
        <begin position="405"/>
        <end position="425"/>
    </location>
</feature>
<name>A0AAD9JUX7_9ANNE</name>
<feature type="transmembrane region" description="Helical" evidence="2">
    <location>
        <begin position="248"/>
        <end position="267"/>
    </location>
</feature>
<comment type="caution">
    <text evidence="3">The sequence shown here is derived from an EMBL/GenBank/DDBJ whole genome shotgun (WGS) entry which is preliminary data.</text>
</comment>
<feature type="transmembrane region" description="Helical" evidence="2">
    <location>
        <begin position="273"/>
        <end position="295"/>
    </location>
</feature>
<evidence type="ECO:0000313" key="3">
    <source>
        <dbReference type="EMBL" id="KAK2159889.1"/>
    </source>
</evidence>
<keyword evidence="2" id="KW-1133">Transmembrane helix</keyword>
<feature type="transmembrane region" description="Helical" evidence="2">
    <location>
        <begin position="585"/>
        <end position="605"/>
    </location>
</feature>